<keyword evidence="3" id="KW-1185">Reference proteome</keyword>
<reference evidence="2 3" key="1">
    <citation type="journal article" date="2015" name="Nat. Commun.">
        <title>Outbred genome sequencing and CRISPR/Cas9 gene editing in butterflies.</title>
        <authorList>
            <person name="Li X."/>
            <person name="Fan D."/>
            <person name="Zhang W."/>
            <person name="Liu G."/>
            <person name="Zhang L."/>
            <person name="Zhao L."/>
            <person name="Fang X."/>
            <person name="Chen L."/>
            <person name="Dong Y."/>
            <person name="Chen Y."/>
            <person name="Ding Y."/>
            <person name="Zhao R."/>
            <person name="Feng M."/>
            <person name="Zhu Y."/>
            <person name="Feng Y."/>
            <person name="Jiang X."/>
            <person name="Zhu D."/>
            <person name="Xiang H."/>
            <person name="Feng X."/>
            <person name="Li S."/>
            <person name="Wang J."/>
            <person name="Zhang G."/>
            <person name="Kronforst M.R."/>
            <person name="Wang W."/>
        </authorList>
    </citation>
    <scope>NUCLEOTIDE SEQUENCE [LARGE SCALE GENOMIC DNA]</scope>
    <source>
        <strain evidence="2">Ya'a_city_454_Pm</strain>
        <tissue evidence="2">Whole body</tissue>
    </source>
</reference>
<organism evidence="2 3">
    <name type="scientific">Papilio machaon</name>
    <name type="common">Old World swallowtail butterfly</name>
    <dbReference type="NCBI Taxonomy" id="76193"/>
    <lineage>
        <taxon>Eukaryota</taxon>
        <taxon>Metazoa</taxon>
        <taxon>Ecdysozoa</taxon>
        <taxon>Arthropoda</taxon>
        <taxon>Hexapoda</taxon>
        <taxon>Insecta</taxon>
        <taxon>Pterygota</taxon>
        <taxon>Neoptera</taxon>
        <taxon>Endopterygota</taxon>
        <taxon>Lepidoptera</taxon>
        <taxon>Glossata</taxon>
        <taxon>Ditrysia</taxon>
        <taxon>Papilionoidea</taxon>
        <taxon>Papilionidae</taxon>
        <taxon>Papilioninae</taxon>
        <taxon>Papilio</taxon>
    </lineage>
</organism>
<feature type="region of interest" description="Disordered" evidence="1">
    <location>
        <begin position="1"/>
        <end position="65"/>
    </location>
</feature>
<name>A0A0N1PKG4_PAPMA</name>
<dbReference type="KEGG" id="pmac:106707600"/>
<feature type="compositionally biased region" description="Low complexity" evidence="1">
    <location>
        <begin position="46"/>
        <end position="58"/>
    </location>
</feature>
<dbReference type="Proteomes" id="UP000053240">
    <property type="component" value="Unassembled WGS sequence"/>
</dbReference>
<sequence length="105" mass="10842">MAENKDQSAQGGYPQGGYPQGGYPPPGGYPQGGYPPPGGYPPGGYPPQTGYPAQPGFQPGYGGAGFGEVSISLTSRSRAVASKVVQVLWETRLGDTIEGYKVEFG</sequence>
<dbReference type="AlphaFoldDB" id="A0A0N1PKG4"/>
<dbReference type="EMBL" id="LADJ01065826">
    <property type="protein sequence ID" value="KPJ21670.1"/>
    <property type="molecule type" value="Genomic_DNA"/>
</dbReference>
<feature type="compositionally biased region" description="Pro residues" evidence="1">
    <location>
        <begin position="22"/>
        <end position="45"/>
    </location>
</feature>
<proteinExistence type="predicted"/>
<dbReference type="InParanoid" id="A0A0N1PKG4"/>
<evidence type="ECO:0000313" key="3">
    <source>
        <dbReference type="Proteomes" id="UP000053240"/>
    </source>
</evidence>
<evidence type="ECO:0000256" key="1">
    <source>
        <dbReference type="SAM" id="MobiDB-lite"/>
    </source>
</evidence>
<gene>
    <name evidence="2" type="ORF">RR48_00665</name>
</gene>
<accession>A0A0N1PKG4</accession>
<comment type="caution">
    <text evidence="2">The sequence shown here is derived from an EMBL/GenBank/DDBJ whole genome shotgun (WGS) entry which is preliminary data.</text>
</comment>
<protein>
    <submittedName>
        <fullName evidence="2">Uncharacterized protein</fullName>
    </submittedName>
</protein>
<evidence type="ECO:0000313" key="2">
    <source>
        <dbReference type="EMBL" id="KPJ21670.1"/>
    </source>
</evidence>